<dbReference type="FunFam" id="3.40.50.150:FF:000022">
    <property type="entry name" value="Ribosomal RNA small subunit methyltransferase B"/>
    <property type="match status" value="1"/>
</dbReference>
<evidence type="ECO:0000256" key="13">
    <source>
        <dbReference type="PROSITE-ProRule" id="PRU01023"/>
    </source>
</evidence>
<dbReference type="NCBIfam" id="NF011494">
    <property type="entry name" value="PRK14902.1"/>
    <property type="match status" value="1"/>
</dbReference>
<dbReference type="CDD" id="cd02440">
    <property type="entry name" value="AdoMet_MTases"/>
    <property type="match status" value="1"/>
</dbReference>
<feature type="active site" description="Nucleophile" evidence="13">
    <location>
        <position position="383"/>
    </location>
</feature>
<dbReference type="PRINTS" id="PR02008">
    <property type="entry name" value="RCMTFAMILY"/>
</dbReference>
<dbReference type="Pfam" id="PF22458">
    <property type="entry name" value="RsmF-B_ferredox"/>
    <property type="match status" value="1"/>
</dbReference>
<dbReference type="PANTHER" id="PTHR22807">
    <property type="entry name" value="NOP2 YEAST -RELATED NOL1/NOP2/FMU SUN DOMAIN-CONTAINING"/>
    <property type="match status" value="1"/>
</dbReference>
<dbReference type="EC" id="2.1.1.176" evidence="3"/>
<comment type="subcellular location">
    <subcellularLocation>
        <location evidence="2">Cytoplasm</location>
    </subcellularLocation>
</comment>
<evidence type="ECO:0000256" key="2">
    <source>
        <dbReference type="ARBA" id="ARBA00004496"/>
    </source>
</evidence>
<evidence type="ECO:0000256" key="11">
    <source>
        <dbReference type="ARBA" id="ARBA00031088"/>
    </source>
</evidence>
<dbReference type="InterPro" id="IPR006027">
    <property type="entry name" value="NusB_RsmB_TIM44"/>
</dbReference>
<dbReference type="InterPro" id="IPR035926">
    <property type="entry name" value="NusB-like_sf"/>
</dbReference>
<accession>A0A2A4MS39</accession>
<evidence type="ECO:0000256" key="4">
    <source>
        <dbReference type="ARBA" id="ARBA00022490"/>
    </source>
</evidence>
<protein>
    <recommendedName>
        <fullName evidence="3">16S rRNA (cytosine(967)-C(5))-methyltransferase</fullName>
        <ecNumber evidence="3">2.1.1.176</ecNumber>
    </recommendedName>
    <alternativeName>
        <fullName evidence="10">16S rRNA m5C967 methyltransferase</fullName>
    </alternativeName>
    <alternativeName>
        <fullName evidence="11">rRNA (cytosine-C(5)-)-methyltransferase RsmB</fullName>
    </alternativeName>
</protein>
<dbReference type="InterPro" id="IPR023267">
    <property type="entry name" value="RCMT"/>
</dbReference>
<feature type="binding site" evidence="13">
    <location>
        <begin position="261"/>
        <end position="267"/>
    </location>
    <ligand>
        <name>S-adenosyl-L-methionine</name>
        <dbReference type="ChEBI" id="CHEBI:59789"/>
    </ligand>
</feature>
<keyword evidence="5" id="KW-0698">rRNA processing</keyword>
<dbReference type="InterPro" id="IPR049560">
    <property type="entry name" value="MeTrfase_RsmB-F_NOP2_cat"/>
</dbReference>
<evidence type="ECO:0000313" key="16">
    <source>
        <dbReference type="Proteomes" id="UP000218172"/>
    </source>
</evidence>
<dbReference type="GO" id="GO:0070475">
    <property type="term" value="P:rRNA base methylation"/>
    <property type="evidence" value="ECO:0007669"/>
    <property type="project" value="TreeGrafter"/>
</dbReference>
<dbReference type="Proteomes" id="UP000218172">
    <property type="component" value="Unassembled WGS sequence"/>
</dbReference>
<feature type="domain" description="SAM-dependent MTase RsmB/NOP-type" evidence="14">
    <location>
        <begin position="171"/>
        <end position="441"/>
    </location>
</feature>
<evidence type="ECO:0000256" key="8">
    <source>
        <dbReference type="ARBA" id="ARBA00022691"/>
    </source>
</evidence>
<comment type="catalytic activity">
    <reaction evidence="12">
        <text>cytidine(967) in 16S rRNA + S-adenosyl-L-methionine = 5-methylcytidine(967) in 16S rRNA + S-adenosyl-L-homocysteine + H(+)</text>
        <dbReference type="Rhea" id="RHEA:42748"/>
        <dbReference type="Rhea" id="RHEA-COMP:10219"/>
        <dbReference type="Rhea" id="RHEA-COMP:10220"/>
        <dbReference type="ChEBI" id="CHEBI:15378"/>
        <dbReference type="ChEBI" id="CHEBI:57856"/>
        <dbReference type="ChEBI" id="CHEBI:59789"/>
        <dbReference type="ChEBI" id="CHEBI:74483"/>
        <dbReference type="ChEBI" id="CHEBI:82748"/>
        <dbReference type="EC" id="2.1.1.176"/>
    </reaction>
</comment>
<keyword evidence="6 13" id="KW-0489">Methyltransferase</keyword>
<feature type="binding site" evidence="13">
    <location>
        <position position="330"/>
    </location>
    <ligand>
        <name>S-adenosyl-L-methionine</name>
        <dbReference type="ChEBI" id="CHEBI:59789"/>
    </ligand>
</feature>
<dbReference type="GO" id="GO:0006355">
    <property type="term" value="P:regulation of DNA-templated transcription"/>
    <property type="evidence" value="ECO:0007669"/>
    <property type="project" value="InterPro"/>
</dbReference>
<dbReference type="Gene3D" id="3.40.50.150">
    <property type="entry name" value="Vaccinia Virus protein VP39"/>
    <property type="match status" value="1"/>
</dbReference>
<dbReference type="GO" id="GO:0009383">
    <property type="term" value="F:rRNA (cytosine-C5-)-methyltransferase activity"/>
    <property type="evidence" value="ECO:0007669"/>
    <property type="project" value="TreeGrafter"/>
</dbReference>
<reference evidence="16" key="1">
    <citation type="submission" date="2017-08" db="EMBL/GenBank/DDBJ databases">
        <title>A dynamic microbial community with high functional redundancy inhabits the cold, oxic subseafloor aquifer.</title>
        <authorList>
            <person name="Tully B.J."/>
            <person name="Wheat C.G."/>
            <person name="Glazer B.T."/>
            <person name="Huber J.A."/>
        </authorList>
    </citation>
    <scope>NUCLEOTIDE SEQUENCE [LARGE SCALE GENOMIC DNA]</scope>
</reference>
<evidence type="ECO:0000256" key="3">
    <source>
        <dbReference type="ARBA" id="ARBA00012140"/>
    </source>
</evidence>
<feature type="binding site" evidence="13">
    <location>
        <position position="311"/>
    </location>
    <ligand>
        <name>S-adenosyl-L-methionine</name>
        <dbReference type="ChEBI" id="CHEBI:59789"/>
    </ligand>
</feature>
<proteinExistence type="inferred from homology"/>
<dbReference type="NCBIfam" id="TIGR00563">
    <property type="entry name" value="rsmB"/>
    <property type="match status" value="1"/>
</dbReference>
<dbReference type="AlphaFoldDB" id="A0A2A4MS39"/>
<dbReference type="SUPFAM" id="SSF53335">
    <property type="entry name" value="S-adenosyl-L-methionine-dependent methyltransferases"/>
    <property type="match status" value="1"/>
</dbReference>
<keyword evidence="9 13" id="KW-0694">RNA-binding</keyword>
<dbReference type="Gene3D" id="1.10.940.10">
    <property type="entry name" value="NusB-like"/>
    <property type="match status" value="1"/>
</dbReference>
<gene>
    <name evidence="15" type="ORF">COC19_02145</name>
</gene>
<dbReference type="SUPFAM" id="SSF48013">
    <property type="entry name" value="NusB-like"/>
    <property type="match status" value="1"/>
</dbReference>
<evidence type="ECO:0000256" key="10">
    <source>
        <dbReference type="ARBA" id="ARBA00030399"/>
    </source>
</evidence>
<name>A0A2A4MS39_9GAMM</name>
<evidence type="ECO:0000256" key="9">
    <source>
        <dbReference type="ARBA" id="ARBA00022884"/>
    </source>
</evidence>
<evidence type="ECO:0000256" key="1">
    <source>
        <dbReference type="ARBA" id="ARBA00002724"/>
    </source>
</evidence>
<keyword evidence="8 13" id="KW-0949">S-adenosyl-L-methionine</keyword>
<dbReference type="InterPro" id="IPR029063">
    <property type="entry name" value="SAM-dependent_MTases_sf"/>
</dbReference>
<sequence>MSKTVATPKSNNTNVRALAAKILSQLLQQQGSLSSMLGKYQGIDDYSLLQELCFGSARWFYLLESLLSKLLARPLKNKDSDLKCLLIVGLYQLRELRIPDYAAINETVSGTKKLNKPWAKSLINGVLRQYLRQQEDLNTQLSNSDRAITTAHPQWFVDKLTTQWPNHWQEILSNNNCHPPMTLRINLSKISRPEYIDKLKQLGIEASPGVHAPSSVYLAKPCPVDKLPGFSSGELSVQDEASQLVPNLLALQPQQIVLDACAAPGGKTCHILESEPLLTQLTAIDIDARRLERINENLQRLQLKANLKVGDASAVDTWWDGEAFDRILVDTPCSATGVIRRHPDIKLLRTAENINKLGLSQRQLLANLWQCLKPDGILLYTSCSVLAEENQDIIADFLKSTNNAKHEAITADWGVECRYGRQLFPQESGHDGFYFCLIRKLG</sequence>
<evidence type="ECO:0000256" key="12">
    <source>
        <dbReference type="ARBA" id="ARBA00047283"/>
    </source>
</evidence>
<comment type="similarity">
    <text evidence="13">Belongs to the class I-like SAM-binding methyltransferase superfamily. RsmB/NOP family.</text>
</comment>
<keyword evidence="7 13" id="KW-0808">Transferase</keyword>
<dbReference type="Gene3D" id="1.10.287.730">
    <property type="entry name" value="Helix hairpin bin"/>
    <property type="match status" value="1"/>
</dbReference>
<feature type="binding site" evidence="13">
    <location>
        <position position="285"/>
    </location>
    <ligand>
        <name>S-adenosyl-L-methionine</name>
        <dbReference type="ChEBI" id="CHEBI:59789"/>
    </ligand>
</feature>
<comment type="function">
    <text evidence="1">Specifically methylates the cytosine at position 967 (m5C967) of 16S rRNA.</text>
</comment>
<dbReference type="InterPro" id="IPR001678">
    <property type="entry name" value="MeTrfase_RsmB-F_NOP2_dom"/>
</dbReference>
<evidence type="ECO:0000256" key="6">
    <source>
        <dbReference type="ARBA" id="ARBA00022603"/>
    </source>
</evidence>
<dbReference type="NCBIfam" id="NF008149">
    <property type="entry name" value="PRK10901.1"/>
    <property type="match status" value="1"/>
</dbReference>
<dbReference type="GO" id="GO:0003723">
    <property type="term" value="F:RNA binding"/>
    <property type="evidence" value="ECO:0007669"/>
    <property type="project" value="UniProtKB-UniRule"/>
</dbReference>
<comment type="caution">
    <text evidence="15">The sequence shown here is derived from an EMBL/GenBank/DDBJ whole genome shotgun (WGS) entry which is preliminary data.</text>
</comment>
<dbReference type="GO" id="GO:0005829">
    <property type="term" value="C:cytosol"/>
    <property type="evidence" value="ECO:0007669"/>
    <property type="project" value="TreeGrafter"/>
</dbReference>
<evidence type="ECO:0000256" key="7">
    <source>
        <dbReference type="ARBA" id="ARBA00022679"/>
    </source>
</evidence>
<organism evidence="15 16">
    <name type="scientific">SAR86 cluster bacterium</name>
    <dbReference type="NCBI Taxonomy" id="2030880"/>
    <lineage>
        <taxon>Bacteria</taxon>
        <taxon>Pseudomonadati</taxon>
        <taxon>Pseudomonadota</taxon>
        <taxon>Gammaproteobacteria</taxon>
        <taxon>SAR86 cluster</taxon>
    </lineage>
</organism>
<evidence type="ECO:0000256" key="5">
    <source>
        <dbReference type="ARBA" id="ARBA00022552"/>
    </source>
</evidence>
<evidence type="ECO:0000259" key="14">
    <source>
        <dbReference type="PROSITE" id="PS51686"/>
    </source>
</evidence>
<evidence type="ECO:0000313" key="15">
    <source>
        <dbReference type="EMBL" id="PCH62915.1"/>
    </source>
</evidence>
<dbReference type="Pfam" id="PF01189">
    <property type="entry name" value="Methyltr_RsmB-F"/>
    <property type="match status" value="1"/>
</dbReference>
<dbReference type="InterPro" id="IPR004573">
    <property type="entry name" value="rRNA_ssu_MeTfrase_B"/>
</dbReference>
<dbReference type="PROSITE" id="PS51686">
    <property type="entry name" value="SAM_MT_RSMB_NOP"/>
    <property type="match status" value="1"/>
</dbReference>
<dbReference type="Pfam" id="PF01029">
    <property type="entry name" value="NusB"/>
    <property type="match status" value="1"/>
</dbReference>
<dbReference type="PANTHER" id="PTHR22807:SF61">
    <property type="entry name" value="NOL1_NOP2_SUN FAMILY PROTEIN _ ANTITERMINATION NUSB DOMAIN-CONTAINING PROTEIN"/>
    <property type="match status" value="1"/>
</dbReference>
<dbReference type="EMBL" id="NVQR01000031">
    <property type="protein sequence ID" value="PCH62915.1"/>
    <property type="molecule type" value="Genomic_DNA"/>
</dbReference>
<dbReference type="Gene3D" id="3.30.70.1170">
    <property type="entry name" value="Sun protein, domain 3"/>
    <property type="match status" value="1"/>
</dbReference>
<keyword evidence="4" id="KW-0963">Cytoplasm</keyword>
<dbReference type="InterPro" id="IPR054728">
    <property type="entry name" value="RsmB-like_ferredoxin"/>
</dbReference>